<dbReference type="PANTHER" id="PTHR40469">
    <property type="entry name" value="SECRETED GLYCOSYL HYDROLASE"/>
    <property type="match status" value="1"/>
</dbReference>
<evidence type="ECO:0000313" key="2">
    <source>
        <dbReference type="EMBL" id="ACZ42812.1"/>
    </source>
</evidence>
<organism evidence="2 3">
    <name type="scientific">Thermobaculum terrenum (strain ATCC BAA-798 / CCMEE 7001 / YNP1)</name>
    <dbReference type="NCBI Taxonomy" id="525904"/>
    <lineage>
        <taxon>Bacteria</taxon>
        <taxon>Bacillati</taxon>
        <taxon>Chloroflexota</taxon>
        <taxon>Chloroflexia</taxon>
        <taxon>Candidatus Thermobaculales</taxon>
        <taxon>Candidatus Thermobaculaceae</taxon>
        <taxon>Thermobaculum</taxon>
    </lineage>
</organism>
<feature type="domain" description="ThuA-like" evidence="1">
    <location>
        <begin position="6"/>
        <end position="226"/>
    </location>
</feature>
<gene>
    <name evidence="2" type="ordered locus">Tter_1906</name>
</gene>
<protein>
    <recommendedName>
        <fullName evidence="1">ThuA-like domain-containing protein</fullName>
    </recommendedName>
</protein>
<dbReference type="STRING" id="525904.Tter_1906"/>
<accession>D1CGE1</accession>
<evidence type="ECO:0000313" key="3">
    <source>
        <dbReference type="Proteomes" id="UP000000323"/>
    </source>
</evidence>
<dbReference type="eggNOG" id="COG3828">
    <property type="taxonomic scope" value="Bacteria"/>
</dbReference>
<dbReference type="OrthoDB" id="9785923at2"/>
<dbReference type="AlphaFoldDB" id="D1CGE1"/>
<dbReference type="HOGENOM" id="CLU_100195_0_0_0"/>
<dbReference type="EMBL" id="CP001826">
    <property type="protein sequence ID" value="ACZ42812.1"/>
    <property type="molecule type" value="Genomic_DNA"/>
</dbReference>
<keyword evidence="3" id="KW-1185">Reference proteome</keyword>
<dbReference type="Gene3D" id="3.40.50.880">
    <property type="match status" value="1"/>
</dbReference>
<reference evidence="3" key="1">
    <citation type="journal article" date="2010" name="Stand. Genomic Sci.">
        <title>Complete genome sequence of 'Thermobaculum terrenum' type strain (YNP1).</title>
        <authorList>
            <person name="Kiss H."/>
            <person name="Cleland D."/>
            <person name="Lapidus A."/>
            <person name="Lucas S."/>
            <person name="Glavina Del Rio T."/>
            <person name="Nolan M."/>
            <person name="Tice H."/>
            <person name="Han C."/>
            <person name="Goodwin L."/>
            <person name="Pitluck S."/>
            <person name="Liolios K."/>
            <person name="Ivanova N."/>
            <person name="Mavromatis K."/>
            <person name="Ovchinnikova G."/>
            <person name="Pati A."/>
            <person name="Chen A."/>
            <person name="Palaniappan K."/>
            <person name="Land M."/>
            <person name="Hauser L."/>
            <person name="Chang Y."/>
            <person name="Jeffries C."/>
            <person name="Lu M."/>
            <person name="Brettin T."/>
            <person name="Detter J."/>
            <person name="Goker M."/>
            <person name="Tindall B."/>
            <person name="Beck B."/>
            <person name="McDermott T."/>
            <person name="Woyke T."/>
            <person name="Bristow J."/>
            <person name="Eisen J."/>
            <person name="Markowitz V."/>
            <person name="Hugenholtz P."/>
            <person name="Kyrpides N."/>
            <person name="Klenk H."/>
            <person name="Cheng J."/>
        </authorList>
    </citation>
    <scope>NUCLEOTIDE SEQUENCE [LARGE SCALE GENOMIC DNA]</scope>
    <source>
        <strain evidence="3">ATCC BAA-798 / YNP1</strain>
    </source>
</reference>
<dbReference type="SUPFAM" id="SSF52317">
    <property type="entry name" value="Class I glutamine amidotransferase-like"/>
    <property type="match status" value="1"/>
</dbReference>
<dbReference type="Proteomes" id="UP000000323">
    <property type="component" value="Chromosome 2"/>
</dbReference>
<dbReference type="InterPro" id="IPR029062">
    <property type="entry name" value="Class_I_gatase-like"/>
</dbReference>
<dbReference type="KEGG" id="ttr:Tter_1906"/>
<dbReference type="InterPro" id="IPR029010">
    <property type="entry name" value="ThuA-like"/>
</dbReference>
<name>D1CGE1_THET1</name>
<proteinExistence type="predicted"/>
<sequence length="233" mass="26838">MARIHIWGGGPYHPYREQGGWLIQQLSPWGNEVVYSEERSVFDWETLSRADLLIIMGLEWSGMMELDASLWEDSSRKPERYEPFSDEHMTAVQRFLSEGRALLCLHAGLASFDDRPEFEEIFDGRFVWGQSTHPPYAEFEVQVVHPEHPILAGVGNFVTPDELYYNLREPRRSAVLLEAEYDGRRWPLAWAGSYGEARTAYIALGHDMRSFATPSFQSVVHNAISWLLDQENS</sequence>
<evidence type="ECO:0000259" key="1">
    <source>
        <dbReference type="Pfam" id="PF06283"/>
    </source>
</evidence>
<dbReference type="RefSeq" id="WP_012875843.1">
    <property type="nucleotide sequence ID" value="NC_013526.1"/>
</dbReference>
<dbReference type="Pfam" id="PF06283">
    <property type="entry name" value="ThuA"/>
    <property type="match status" value="1"/>
</dbReference>
<dbReference type="PANTHER" id="PTHR40469:SF2">
    <property type="entry name" value="GALACTOSE-BINDING DOMAIN-LIKE SUPERFAMILY PROTEIN"/>
    <property type="match status" value="1"/>
</dbReference>